<gene>
    <name evidence="1" type="ORF">DIZ78_09400</name>
</gene>
<protein>
    <submittedName>
        <fullName evidence="1">Uncharacterized protein</fullName>
    </submittedName>
</protein>
<evidence type="ECO:0000313" key="2">
    <source>
        <dbReference type="Proteomes" id="UP000254771"/>
    </source>
</evidence>
<reference evidence="1 2" key="1">
    <citation type="journal article" date="2018" name="ISME J.">
        <title>Endosymbiont genomes yield clues of tubeworm success.</title>
        <authorList>
            <person name="Li Y."/>
            <person name="Liles M.R."/>
            <person name="Halanych K.M."/>
        </authorList>
    </citation>
    <scope>NUCLEOTIDE SEQUENCE [LARGE SCALE GENOMIC DNA]</scope>
    <source>
        <strain evidence="1">A1462</strain>
    </source>
</reference>
<evidence type="ECO:0000313" key="1">
    <source>
        <dbReference type="EMBL" id="RDH86375.1"/>
    </source>
</evidence>
<keyword evidence="2" id="KW-1185">Reference proteome</keyword>
<sequence>MRLYAFSKLVPLGSLADEAATGRYTVTTQHSGVNARGFALTDIEIADTDLAAVSVDPDIILIDPMKLDDLLVTLSPDQRARIDKFLSLSGFDTRTMFEVFHPSSRAIVRDLVRWMKGVMSDFYLKDVQ</sequence>
<name>A0A370DN95_9GAMM</name>
<dbReference type="AlphaFoldDB" id="A0A370DN95"/>
<accession>A0A370DN95</accession>
<proteinExistence type="predicted"/>
<dbReference type="Proteomes" id="UP000254771">
    <property type="component" value="Unassembled WGS sequence"/>
</dbReference>
<organism evidence="1 2">
    <name type="scientific">endosymbiont of Escarpia spicata</name>
    <dbReference type="NCBI Taxonomy" id="2200908"/>
    <lineage>
        <taxon>Bacteria</taxon>
        <taxon>Pseudomonadati</taxon>
        <taxon>Pseudomonadota</taxon>
        <taxon>Gammaproteobacteria</taxon>
        <taxon>sulfur-oxidizing symbionts</taxon>
    </lineage>
</organism>
<dbReference type="EMBL" id="QFXE01000010">
    <property type="protein sequence ID" value="RDH86375.1"/>
    <property type="molecule type" value="Genomic_DNA"/>
</dbReference>
<comment type="caution">
    <text evidence="1">The sequence shown here is derived from an EMBL/GenBank/DDBJ whole genome shotgun (WGS) entry which is preliminary data.</text>
</comment>